<dbReference type="EMBL" id="OU900107">
    <property type="protein sequence ID" value="CAG9857467.1"/>
    <property type="molecule type" value="Genomic_DNA"/>
</dbReference>
<dbReference type="InterPro" id="IPR036273">
    <property type="entry name" value="CRAL/TRIO_N_dom_sf"/>
</dbReference>
<keyword evidence="4" id="KW-1185">Reference proteome</keyword>
<dbReference type="PRINTS" id="PR00180">
    <property type="entry name" value="CRETINALDHBP"/>
</dbReference>
<feature type="region of interest" description="Disordered" evidence="1">
    <location>
        <begin position="310"/>
        <end position="337"/>
    </location>
</feature>
<feature type="domain" description="CRAL-TRIO" evidence="2">
    <location>
        <begin position="117"/>
        <end position="280"/>
    </location>
</feature>
<dbReference type="SMART" id="SM00516">
    <property type="entry name" value="SEC14"/>
    <property type="match status" value="1"/>
</dbReference>
<dbReference type="InterPro" id="IPR011074">
    <property type="entry name" value="CRAL/TRIO_N_dom"/>
</dbReference>
<dbReference type="InterPro" id="IPR036865">
    <property type="entry name" value="CRAL-TRIO_dom_sf"/>
</dbReference>
<dbReference type="GO" id="GO:1902936">
    <property type="term" value="F:phosphatidylinositol bisphosphate binding"/>
    <property type="evidence" value="ECO:0007669"/>
    <property type="project" value="TreeGrafter"/>
</dbReference>
<dbReference type="SUPFAM" id="SSF52087">
    <property type="entry name" value="CRAL/TRIO domain"/>
    <property type="match status" value="1"/>
</dbReference>
<dbReference type="Pfam" id="PF00650">
    <property type="entry name" value="CRAL_TRIO"/>
    <property type="match status" value="1"/>
</dbReference>
<proteinExistence type="predicted"/>
<gene>
    <name evidence="3" type="ORF">PHYEVI_LOCUS3872</name>
</gene>
<evidence type="ECO:0000256" key="1">
    <source>
        <dbReference type="SAM" id="MobiDB-lite"/>
    </source>
</evidence>
<dbReference type="Proteomes" id="UP001153712">
    <property type="component" value="Chromosome 14"/>
</dbReference>
<dbReference type="OrthoDB" id="1434354at2759"/>
<organism evidence="3 4">
    <name type="scientific">Phyllotreta striolata</name>
    <name type="common">Striped flea beetle</name>
    <name type="synonym">Crioceris striolata</name>
    <dbReference type="NCBI Taxonomy" id="444603"/>
    <lineage>
        <taxon>Eukaryota</taxon>
        <taxon>Metazoa</taxon>
        <taxon>Ecdysozoa</taxon>
        <taxon>Arthropoda</taxon>
        <taxon>Hexapoda</taxon>
        <taxon>Insecta</taxon>
        <taxon>Pterygota</taxon>
        <taxon>Neoptera</taxon>
        <taxon>Endopterygota</taxon>
        <taxon>Coleoptera</taxon>
        <taxon>Polyphaga</taxon>
        <taxon>Cucujiformia</taxon>
        <taxon>Chrysomeloidea</taxon>
        <taxon>Chrysomelidae</taxon>
        <taxon>Galerucinae</taxon>
        <taxon>Alticini</taxon>
        <taxon>Phyllotreta</taxon>
    </lineage>
</organism>
<dbReference type="PROSITE" id="PS50191">
    <property type="entry name" value="CRAL_TRIO"/>
    <property type="match status" value="1"/>
</dbReference>
<dbReference type="SMART" id="SM01100">
    <property type="entry name" value="CRAL_TRIO_N"/>
    <property type="match status" value="1"/>
</dbReference>
<protein>
    <recommendedName>
        <fullName evidence="2">CRAL-TRIO domain-containing protein</fullName>
    </recommendedName>
</protein>
<dbReference type="Gene3D" id="3.40.525.10">
    <property type="entry name" value="CRAL-TRIO lipid binding domain"/>
    <property type="match status" value="1"/>
</dbReference>
<dbReference type="Gene3D" id="1.20.5.1200">
    <property type="entry name" value="Alpha-tocopherol transfer"/>
    <property type="match status" value="1"/>
</dbReference>
<evidence type="ECO:0000313" key="3">
    <source>
        <dbReference type="EMBL" id="CAG9857467.1"/>
    </source>
</evidence>
<name>A0A9N9XMC3_PHYSR</name>
<sequence length="337" mass="38801">MTTSTELLMVKNWGNFRNGSPCNKNPSEGGESLASLVESARRELREDDRTKKECLERMREWIKQNPDIQNCPTDDLFLLRFLRVKKYSLHMAQQTLLKYLNYRKIFRHFMYNMDCEDTNVSRIIEDGYIFVSPYRDSKGRRVILYDLSKFDLEKFTGTDLARVHSVTYESLLDDEANQVLGFSHVANVSGASLNHVPLFTVSEFAQMVRWGEQSVPMRHKKITILNLPSVVKFVFDFAISIASDKLKARISIHSSTDNLCKEVEKNCLPAEMGGKMPAKEMIKWWKMEMEGKRKRLLSFDEAELLSDRGIIRRRRPPPAGGDGDAGLAGSFRKLELD</sequence>
<accession>A0A9N9XMC3</accession>
<reference evidence="3" key="1">
    <citation type="submission" date="2022-01" db="EMBL/GenBank/DDBJ databases">
        <authorList>
            <person name="King R."/>
        </authorList>
    </citation>
    <scope>NUCLEOTIDE SEQUENCE</scope>
</reference>
<dbReference type="PANTHER" id="PTHR10174:SF120">
    <property type="entry name" value="CELLULAR RETINALDEHYDE BINDING PROTEIN"/>
    <property type="match status" value="1"/>
</dbReference>
<dbReference type="CDD" id="cd00170">
    <property type="entry name" value="SEC14"/>
    <property type="match status" value="1"/>
</dbReference>
<dbReference type="AlphaFoldDB" id="A0A9N9XMC3"/>
<dbReference type="PANTHER" id="PTHR10174">
    <property type="entry name" value="ALPHA-TOCOPHEROL TRANSFER PROTEIN-RELATED"/>
    <property type="match status" value="1"/>
</dbReference>
<dbReference type="Gene3D" id="1.10.8.20">
    <property type="entry name" value="N-terminal domain of phosphatidylinositol transfer protein sec14p"/>
    <property type="match status" value="1"/>
</dbReference>
<dbReference type="SUPFAM" id="SSF46938">
    <property type="entry name" value="CRAL/TRIO N-terminal domain"/>
    <property type="match status" value="1"/>
</dbReference>
<evidence type="ECO:0000259" key="2">
    <source>
        <dbReference type="PROSITE" id="PS50191"/>
    </source>
</evidence>
<dbReference type="InterPro" id="IPR001251">
    <property type="entry name" value="CRAL-TRIO_dom"/>
</dbReference>
<evidence type="ECO:0000313" key="4">
    <source>
        <dbReference type="Proteomes" id="UP001153712"/>
    </source>
</evidence>
<dbReference type="GO" id="GO:0016020">
    <property type="term" value="C:membrane"/>
    <property type="evidence" value="ECO:0007669"/>
    <property type="project" value="TreeGrafter"/>
</dbReference>